<dbReference type="PROSITE" id="PS01174">
    <property type="entry name" value="LIPASE_GDXG_SER"/>
    <property type="match status" value="1"/>
</dbReference>
<name>A0A1H1T823_9GAMM</name>
<evidence type="ECO:0000256" key="3">
    <source>
        <dbReference type="PROSITE-ProRule" id="PRU10038"/>
    </source>
</evidence>
<dbReference type="InterPro" id="IPR050300">
    <property type="entry name" value="GDXG_lipolytic_enzyme"/>
</dbReference>
<dbReference type="GO" id="GO:0004806">
    <property type="term" value="F:triacylglycerol lipase activity"/>
    <property type="evidence" value="ECO:0007669"/>
    <property type="project" value="TreeGrafter"/>
</dbReference>
<dbReference type="AlphaFoldDB" id="A0A1H1T823"/>
<dbReference type="InterPro" id="IPR013094">
    <property type="entry name" value="AB_hydrolase_3"/>
</dbReference>
<accession>A0A1H1T823</accession>
<dbReference type="Gene3D" id="3.40.50.1820">
    <property type="entry name" value="alpha/beta hydrolase"/>
    <property type="match status" value="1"/>
</dbReference>
<comment type="similarity">
    <text evidence="1">Belongs to the 'GDXG' lipolytic enzyme family.</text>
</comment>
<dbReference type="EMBL" id="LT629736">
    <property type="protein sequence ID" value="SDS56291.1"/>
    <property type="molecule type" value="Genomic_DNA"/>
</dbReference>
<keyword evidence="2" id="KW-0378">Hydrolase</keyword>
<evidence type="ECO:0000256" key="1">
    <source>
        <dbReference type="ARBA" id="ARBA00010515"/>
    </source>
</evidence>
<feature type="active site" evidence="3">
    <location>
        <position position="158"/>
    </location>
</feature>
<dbReference type="Proteomes" id="UP000243207">
    <property type="component" value="Chromosome I"/>
</dbReference>
<organism evidence="5 6">
    <name type="scientific">Halopseudomonas xinjiangensis</name>
    <dbReference type="NCBI Taxonomy" id="487184"/>
    <lineage>
        <taxon>Bacteria</taxon>
        <taxon>Pseudomonadati</taxon>
        <taxon>Pseudomonadota</taxon>
        <taxon>Gammaproteobacteria</taxon>
        <taxon>Pseudomonadales</taxon>
        <taxon>Pseudomonadaceae</taxon>
        <taxon>Halopseudomonas</taxon>
    </lineage>
</organism>
<dbReference type="STRING" id="487184.SAMN05216421_1752"/>
<dbReference type="SUPFAM" id="SSF53474">
    <property type="entry name" value="alpha/beta-Hydrolases"/>
    <property type="match status" value="1"/>
</dbReference>
<dbReference type="InterPro" id="IPR002168">
    <property type="entry name" value="Lipase_GDXG_HIS_AS"/>
</dbReference>
<dbReference type="RefSeq" id="WP_093393311.1">
    <property type="nucleotide sequence ID" value="NZ_LT629736.1"/>
</dbReference>
<dbReference type="OrthoDB" id="9806180at2"/>
<gene>
    <name evidence="5" type="ORF">SAMN05216421_1752</name>
</gene>
<feature type="domain" description="Alpha/beta hydrolase fold-3" evidence="4">
    <location>
        <begin position="84"/>
        <end position="284"/>
    </location>
</feature>
<evidence type="ECO:0000313" key="5">
    <source>
        <dbReference type="EMBL" id="SDS56291.1"/>
    </source>
</evidence>
<reference evidence="6" key="1">
    <citation type="submission" date="2016-10" db="EMBL/GenBank/DDBJ databases">
        <authorList>
            <person name="Varghese N."/>
            <person name="Submissions S."/>
        </authorList>
    </citation>
    <scope>NUCLEOTIDE SEQUENCE [LARGE SCALE GENOMIC DNA]</scope>
    <source>
        <strain evidence="6">NRRL B-51270</strain>
    </source>
</reference>
<sequence length="312" mass="33706">MNVHVDYTAPVSDQPFVRNLLRGSMKSMFRGLIRPPVPIATQRAILRLMTSGMPLAKGVSRTQEVIAGSACEWHRPERADERVMLYLHGGAYLIGSPATHRGICAGIASRSSVSVCVLDYRLAPEYPYPAARDDAVAAYQALLARGYRPSDITLAGDSAGGNLALVTALRLRELELPLPGALVCLSPVVDFTAEHLHEPAVGDPLLNRSWIEQATDAYCPSGMSRKDPGLSPIYGDLAGLPPLLIQVAEDEILLNDSFRLAEKARSAGVSVQLEYYPALWHVFQANTGVLKSADHALDRIAAFLPQTGARVS</sequence>
<evidence type="ECO:0000256" key="2">
    <source>
        <dbReference type="ARBA" id="ARBA00022801"/>
    </source>
</evidence>
<dbReference type="Pfam" id="PF07859">
    <property type="entry name" value="Abhydrolase_3"/>
    <property type="match status" value="1"/>
</dbReference>
<protein>
    <submittedName>
        <fullName evidence="5">Acetyl esterase/lipase</fullName>
    </submittedName>
</protein>
<dbReference type="InterPro" id="IPR033140">
    <property type="entry name" value="Lipase_GDXG_put_SER_AS"/>
</dbReference>
<evidence type="ECO:0000313" key="6">
    <source>
        <dbReference type="Proteomes" id="UP000243207"/>
    </source>
</evidence>
<dbReference type="InterPro" id="IPR029058">
    <property type="entry name" value="AB_hydrolase_fold"/>
</dbReference>
<dbReference type="PANTHER" id="PTHR48081:SF30">
    <property type="entry name" value="ACETYL-HYDROLASE LIPR-RELATED"/>
    <property type="match status" value="1"/>
</dbReference>
<dbReference type="PANTHER" id="PTHR48081">
    <property type="entry name" value="AB HYDROLASE SUPERFAMILY PROTEIN C4A8.06C"/>
    <property type="match status" value="1"/>
</dbReference>
<dbReference type="PROSITE" id="PS01173">
    <property type="entry name" value="LIPASE_GDXG_HIS"/>
    <property type="match status" value="1"/>
</dbReference>
<keyword evidence="6" id="KW-1185">Reference proteome</keyword>
<proteinExistence type="inferred from homology"/>
<evidence type="ECO:0000259" key="4">
    <source>
        <dbReference type="Pfam" id="PF07859"/>
    </source>
</evidence>